<accession>A0A811Q708</accession>
<evidence type="ECO:0000256" key="1">
    <source>
        <dbReference type="SAM" id="MobiDB-lite"/>
    </source>
</evidence>
<evidence type="ECO:0000313" key="5">
    <source>
        <dbReference type="Proteomes" id="UP000604825"/>
    </source>
</evidence>
<proteinExistence type="predicted"/>
<dbReference type="InterPro" id="IPR053197">
    <property type="entry name" value="F-box_SCFL_complex_component"/>
</dbReference>
<dbReference type="Proteomes" id="UP000604825">
    <property type="component" value="Unassembled WGS sequence"/>
</dbReference>
<dbReference type="InterPro" id="IPR055411">
    <property type="entry name" value="LRR_FXL15/At3g58940/PEG3-like"/>
</dbReference>
<dbReference type="Pfam" id="PF00646">
    <property type="entry name" value="F-box"/>
    <property type="match status" value="1"/>
</dbReference>
<dbReference type="OrthoDB" id="586540at2759"/>
<dbReference type="SUPFAM" id="SSF81383">
    <property type="entry name" value="F-box domain"/>
    <property type="match status" value="1"/>
</dbReference>
<dbReference type="InterPro" id="IPR053781">
    <property type="entry name" value="F-box_AtFBL13-like"/>
</dbReference>
<dbReference type="PANTHER" id="PTHR34223:SF27">
    <property type="entry name" value="F-BOX DOMAIN-CONTAINING PROTEIN"/>
    <property type="match status" value="1"/>
</dbReference>
<dbReference type="CDD" id="cd22160">
    <property type="entry name" value="F-box_AtFBL13-like"/>
    <property type="match status" value="1"/>
</dbReference>
<evidence type="ECO:0008006" key="6">
    <source>
        <dbReference type="Google" id="ProtNLM"/>
    </source>
</evidence>
<dbReference type="Pfam" id="PF24758">
    <property type="entry name" value="LRR_At5g56370"/>
    <property type="match status" value="1"/>
</dbReference>
<organism evidence="4 5">
    <name type="scientific">Miscanthus lutarioriparius</name>
    <dbReference type="NCBI Taxonomy" id="422564"/>
    <lineage>
        <taxon>Eukaryota</taxon>
        <taxon>Viridiplantae</taxon>
        <taxon>Streptophyta</taxon>
        <taxon>Embryophyta</taxon>
        <taxon>Tracheophyta</taxon>
        <taxon>Spermatophyta</taxon>
        <taxon>Magnoliopsida</taxon>
        <taxon>Liliopsida</taxon>
        <taxon>Poales</taxon>
        <taxon>Poaceae</taxon>
        <taxon>PACMAD clade</taxon>
        <taxon>Panicoideae</taxon>
        <taxon>Andropogonodae</taxon>
        <taxon>Andropogoneae</taxon>
        <taxon>Saccharinae</taxon>
        <taxon>Miscanthus</taxon>
    </lineage>
</organism>
<feature type="region of interest" description="Disordered" evidence="1">
    <location>
        <begin position="88"/>
        <end position="108"/>
    </location>
</feature>
<dbReference type="InterPro" id="IPR001810">
    <property type="entry name" value="F-box_dom"/>
</dbReference>
<reference evidence="4" key="1">
    <citation type="submission" date="2020-10" db="EMBL/GenBank/DDBJ databases">
        <authorList>
            <person name="Han B."/>
            <person name="Lu T."/>
            <person name="Zhao Q."/>
            <person name="Huang X."/>
            <person name="Zhao Y."/>
        </authorList>
    </citation>
    <scope>NUCLEOTIDE SEQUENCE</scope>
</reference>
<name>A0A811Q708_9POAL</name>
<feature type="domain" description="F-box" evidence="2">
    <location>
        <begin position="28"/>
        <end position="67"/>
    </location>
</feature>
<dbReference type="EMBL" id="CAJGYO010000010">
    <property type="protein sequence ID" value="CAD6256382.1"/>
    <property type="molecule type" value="Genomic_DNA"/>
</dbReference>
<keyword evidence="5" id="KW-1185">Reference proteome</keyword>
<dbReference type="SUPFAM" id="SSF52047">
    <property type="entry name" value="RNI-like"/>
    <property type="match status" value="1"/>
</dbReference>
<feature type="compositionally biased region" description="Low complexity" evidence="1">
    <location>
        <begin position="89"/>
        <end position="99"/>
    </location>
</feature>
<sequence length="459" mass="51884">MELDNTFRKRARVSGVIDGCSAGGPDRLSSLPDCLLHTIMSFLRARQAVQTCVLSTRWRHLWRSVPCLDIDFDEFNKAPPSNVNRICLSSSDDSSSSESDTSDSDSDRWLPHPFNKDWEDFEDFAVTLMRRCNIAQLDSFRLNIVRSRAPVFGNRLAAGWLRRAMKYDTPDRASKLGLSSGSWRLKRLHLCHVLLDDHFVKRVSSVCHSLEDLELDDCSCQIMSITSQSLKTLVLKKCRWHSLSEIISPTLKTLVIDGGSNTAACALVILAPALAYLHLAVDVYRFCGGVSLNEVPSVGKAFIHLLQHKYNHARSKLDGDQFKLLCSISNSTNLELSGVGTRVLGKEPRFQEFKNLRKLLLDNCDLSDNFRTLVFFLRSSPILEKVTLRCCKFPKCSKKRHMPIRSEISSSELRGLDLLCENLKVEIIYNDGYGPHLMRLLLHISVNLSKNNIKLTEVN</sequence>
<dbReference type="AlphaFoldDB" id="A0A811Q708"/>
<feature type="domain" description="F-box/LRR-repeat protein 15/At3g58940/PEG3-like LRR" evidence="3">
    <location>
        <begin position="184"/>
        <end position="277"/>
    </location>
</feature>
<evidence type="ECO:0000259" key="3">
    <source>
        <dbReference type="Pfam" id="PF24758"/>
    </source>
</evidence>
<comment type="caution">
    <text evidence="4">The sequence shown here is derived from an EMBL/GenBank/DDBJ whole genome shotgun (WGS) entry which is preliminary data.</text>
</comment>
<dbReference type="PANTHER" id="PTHR34223">
    <property type="entry name" value="OS11G0201299 PROTEIN"/>
    <property type="match status" value="1"/>
</dbReference>
<protein>
    <recommendedName>
        <fullName evidence="6">F-box domain-containing protein</fullName>
    </recommendedName>
</protein>
<dbReference type="Gene3D" id="1.20.1280.50">
    <property type="match status" value="1"/>
</dbReference>
<dbReference type="Gene3D" id="3.80.10.10">
    <property type="entry name" value="Ribonuclease Inhibitor"/>
    <property type="match status" value="1"/>
</dbReference>
<dbReference type="InterPro" id="IPR036047">
    <property type="entry name" value="F-box-like_dom_sf"/>
</dbReference>
<evidence type="ECO:0000259" key="2">
    <source>
        <dbReference type="Pfam" id="PF00646"/>
    </source>
</evidence>
<evidence type="ECO:0000313" key="4">
    <source>
        <dbReference type="EMBL" id="CAD6256382.1"/>
    </source>
</evidence>
<dbReference type="InterPro" id="IPR032675">
    <property type="entry name" value="LRR_dom_sf"/>
</dbReference>
<gene>
    <name evidence="4" type="ORF">NCGR_LOCUS39890</name>
</gene>